<dbReference type="GO" id="GO:0009651">
    <property type="term" value="P:response to salt stress"/>
    <property type="evidence" value="ECO:0007669"/>
    <property type="project" value="TreeGrafter"/>
</dbReference>
<gene>
    <name evidence="3" type="ORF">H6P81_021050</name>
</gene>
<evidence type="ECO:0000313" key="3">
    <source>
        <dbReference type="EMBL" id="KAG9440885.1"/>
    </source>
</evidence>
<dbReference type="FunFam" id="3.60.10.10:FF:000044">
    <property type="entry name" value="Type IV inositol polyphosphate 5-phosphatase 11"/>
    <property type="match status" value="1"/>
</dbReference>
<evidence type="ECO:0000259" key="2">
    <source>
        <dbReference type="SMART" id="SM00128"/>
    </source>
</evidence>
<evidence type="ECO:0000256" key="1">
    <source>
        <dbReference type="ARBA" id="ARBA00010768"/>
    </source>
</evidence>
<organism evidence="3 4">
    <name type="scientific">Aristolochia fimbriata</name>
    <name type="common">White veined hardy Dutchman's pipe vine</name>
    <dbReference type="NCBI Taxonomy" id="158543"/>
    <lineage>
        <taxon>Eukaryota</taxon>
        <taxon>Viridiplantae</taxon>
        <taxon>Streptophyta</taxon>
        <taxon>Embryophyta</taxon>
        <taxon>Tracheophyta</taxon>
        <taxon>Spermatophyta</taxon>
        <taxon>Magnoliopsida</taxon>
        <taxon>Magnoliidae</taxon>
        <taxon>Piperales</taxon>
        <taxon>Aristolochiaceae</taxon>
        <taxon>Aristolochia</taxon>
    </lineage>
</organism>
<dbReference type="InterPro" id="IPR046985">
    <property type="entry name" value="IP5"/>
</dbReference>
<dbReference type="InterPro" id="IPR036691">
    <property type="entry name" value="Endo/exonu/phosph_ase_sf"/>
</dbReference>
<dbReference type="GO" id="GO:0009733">
    <property type="term" value="P:response to auxin"/>
    <property type="evidence" value="ECO:0007669"/>
    <property type="project" value="TreeGrafter"/>
</dbReference>
<dbReference type="Proteomes" id="UP000825729">
    <property type="component" value="Unassembled WGS sequence"/>
</dbReference>
<dbReference type="SUPFAM" id="SSF56219">
    <property type="entry name" value="DNase I-like"/>
    <property type="match status" value="1"/>
</dbReference>
<feature type="domain" description="Inositol polyphosphate-related phosphatase" evidence="2">
    <location>
        <begin position="50"/>
        <end position="335"/>
    </location>
</feature>
<dbReference type="GO" id="GO:0005886">
    <property type="term" value="C:plasma membrane"/>
    <property type="evidence" value="ECO:0007669"/>
    <property type="project" value="TreeGrafter"/>
</dbReference>
<comment type="similarity">
    <text evidence="1">Belongs to the inositol polyphosphate 5-phosphatase family.</text>
</comment>
<dbReference type="GO" id="GO:0009737">
    <property type="term" value="P:response to abscisic acid"/>
    <property type="evidence" value="ECO:0007669"/>
    <property type="project" value="TreeGrafter"/>
</dbReference>
<dbReference type="Pfam" id="PF22669">
    <property type="entry name" value="Exo_endo_phos2"/>
    <property type="match status" value="1"/>
</dbReference>
<dbReference type="EMBL" id="JAINDJ010000008">
    <property type="protein sequence ID" value="KAG9440885.1"/>
    <property type="molecule type" value="Genomic_DNA"/>
</dbReference>
<comment type="caution">
    <text evidence="3">The sequence shown here is derived from an EMBL/GenBank/DDBJ whole genome shotgun (WGS) entry which is preliminary data.</text>
</comment>
<dbReference type="GO" id="GO:0046856">
    <property type="term" value="P:phosphatidylinositol dephosphorylation"/>
    <property type="evidence" value="ECO:0007669"/>
    <property type="project" value="InterPro"/>
</dbReference>
<dbReference type="Gene3D" id="3.60.10.10">
    <property type="entry name" value="Endonuclease/exonuclease/phosphatase"/>
    <property type="match status" value="1"/>
</dbReference>
<name>A0AAV7DW45_ARIFI</name>
<dbReference type="GO" id="GO:0043813">
    <property type="term" value="F:phosphatidylinositol-3,5-bisphosphate 5-phosphatase activity"/>
    <property type="evidence" value="ECO:0007669"/>
    <property type="project" value="TreeGrafter"/>
</dbReference>
<dbReference type="InterPro" id="IPR000300">
    <property type="entry name" value="IPPc"/>
</dbReference>
<dbReference type="AlphaFoldDB" id="A0AAV7DW45"/>
<reference evidence="3 4" key="1">
    <citation type="submission" date="2021-07" db="EMBL/GenBank/DDBJ databases">
        <title>The Aristolochia fimbriata genome: insights into angiosperm evolution, floral development and chemical biosynthesis.</title>
        <authorList>
            <person name="Jiao Y."/>
        </authorList>
    </citation>
    <scope>NUCLEOTIDE SEQUENCE [LARGE SCALE GENOMIC DNA]</scope>
    <source>
        <strain evidence="3">IBCAS-2021</strain>
        <tissue evidence="3">Leaf</tissue>
    </source>
</reference>
<dbReference type="PANTHER" id="PTHR11200">
    <property type="entry name" value="INOSITOL 5-PHOSPHATASE"/>
    <property type="match status" value="1"/>
</dbReference>
<dbReference type="GO" id="GO:0009753">
    <property type="term" value="P:response to jasmonic acid"/>
    <property type="evidence" value="ECO:0007669"/>
    <property type="project" value="TreeGrafter"/>
</dbReference>
<accession>A0AAV7DW45</accession>
<dbReference type="SMART" id="SM00128">
    <property type="entry name" value="IPPc"/>
    <property type="match status" value="1"/>
</dbReference>
<dbReference type="PANTHER" id="PTHR11200:SF275">
    <property type="entry name" value="LD06095P"/>
    <property type="match status" value="1"/>
</dbReference>
<keyword evidence="4" id="KW-1185">Reference proteome</keyword>
<dbReference type="GO" id="GO:0004439">
    <property type="term" value="F:phosphatidylinositol-4,5-bisphosphate 5-phosphatase activity"/>
    <property type="evidence" value="ECO:0007669"/>
    <property type="project" value="TreeGrafter"/>
</dbReference>
<proteinExistence type="inferred from homology"/>
<sequence>MGNCCSTAHNRGRSRAKKSRLEALNMEETSHEGIKTVGTTSCRELIPSNSALCMCVLTWNMNGKVSSEDLIRLVGGNRNFDLFVVGLQEVPRGNNMAQLLQEALVDTHRLVGEAIMQSLQLFIFGLKNWRSYTKDVRVEKLAVGGLGGLIGRKKGAVAMSINFKQVHMLFINCHLSAHARNVEERNCQFQQISHSLEKKRNAFARPYHIKVWLGDLNYRMQGIKTQPARSLIQKDQHRLLTSRDQLLQQAERGQVFNGYCEGILAFKPTYKYNIGSSDYDTSYKVRVPAWTDRILYKIEKLDNVDATLHSYESLDCIYTSDHKPVKAHICLNFES</sequence>
<dbReference type="GO" id="GO:0034485">
    <property type="term" value="F:phosphatidylinositol-3,4,5-trisphosphate 5-phosphatase activity"/>
    <property type="evidence" value="ECO:0007669"/>
    <property type="project" value="TreeGrafter"/>
</dbReference>
<protein>
    <recommendedName>
        <fullName evidence="2">Inositol polyphosphate-related phosphatase domain-containing protein</fullName>
    </recommendedName>
</protein>
<evidence type="ECO:0000313" key="4">
    <source>
        <dbReference type="Proteomes" id="UP000825729"/>
    </source>
</evidence>